<dbReference type="OrthoDB" id="981796at2"/>
<proteinExistence type="predicted"/>
<reference evidence="2" key="1">
    <citation type="submission" date="2016-10" db="EMBL/GenBank/DDBJ databases">
        <authorList>
            <person name="Varghese N."/>
            <person name="Submissions S."/>
        </authorList>
    </citation>
    <scope>NUCLEOTIDE SEQUENCE [LARGE SCALE GENOMIC DNA]</scope>
    <source>
        <strain evidence="2">DS-12</strain>
    </source>
</reference>
<keyword evidence="2" id="KW-1185">Reference proteome</keyword>
<dbReference type="AlphaFoldDB" id="A0A1I5BKF2"/>
<dbReference type="STRING" id="913024.SAMN05421741_11036"/>
<name>A0A1I5BKF2_9FLAO</name>
<accession>A0A1I5BKF2</accession>
<protein>
    <submittedName>
        <fullName evidence="1">Uncharacterized protein</fullName>
    </submittedName>
</protein>
<organism evidence="1 2">
    <name type="scientific">Paenimyroides ummariense</name>
    <dbReference type="NCBI Taxonomy" id="913024"/>
    <lineage>
        <taxon>Bacteria</taxon>
        <taxon>Pseudomonadati</taxon>
        <taxon>Bacteroidota</taxon>
        <taxon>Flavobacteriia</taxon>
        <taxon>Flavobacteriales</taxon>
        <taxon>Flavobacteriaceae</taxon>
        <taxon>Paenimyroides</taxon>
    </lineage>
</organism>
<sequence>MDIQATKLELIKRLLLVDKESVLEELKKILLSNSNKEEVVGYSTDGKPLTLKEYHKKVQKGIDDIASGNFTTDEDFAKEIETW</sequence>
<gene>
    <name evidence="1" type="ORF">SAMN05421741_11036</name>
</gene>
<dbReference type="EMBL" id="FOVI01000010">
    <property type="protein sequence ID" value="SFN75147.1"/>
    <property type="molecule type" value="Genomic_DNA"/>
</dbReference>
<dbReference type="RefSeq" id="WP_091522566.1">
    <property type="nucleotide sequence ID" value="NZ_FOVI01000010.1"/>
</dbReference>
<evidence type="ECO:0000313" key="2">
    <source>
        <dbReference type="Proteomes" id="UP000199036"/>
    </source>
</evidence>
<evidence type="ECO:0000313" key="1">
    <source>
        <dbReference type="EMBL" id="SFN75147.1"/>
    </source>
</evidence>
<dbReference type="Proteomes" id="UP000199036">
    <property type="component" value="Unassembled WGS sequence"/>
</dbReference>